<evidence type="ECO:0000313" key="3">
    <source>
        <dbReference type="Proteomes" id="UP001487740"/>
    </source>
</evidence>
<feature type="compositionally biased region" description="Polar residues" evidence="1">
    <location>
        <begin position="72"/>
        <end position="88"/>
    </location>
</feature>
<organism evidence="2 3">
    <name type="scientific">Scylla paramamosain</name>
    <name type="common">Mud crab</name>
    <dbReference type="NCBI Taxonomy" id="85552"/>
    <lineage>
        <taxon>Eukaryota</taxon>
        <taxon>Metazoa</taxon>
        <taxon>Ecdysozoa</taxon>
        <taxon>Arthropoda</taxon>
        <taxon>Crustacea</taxon>
        <taxon>Multicrustacea</taxon>
        <taxon>Malacostraca</taxon>
        <taxon>Eumalacostraca</taxon>
        <taxon>Eucarida</taxon>
        <taxon>Decapoda</taxon>
        <taxon>Pleocyemata</taxon>
        <taxon>Brachyura</taxon>
        <taxon>Eubrachyura</taxon>
        <taxon>Portunoidea</taxon>
        <taxon>Portunidae</taxon>
        <taxon>Portuninae</taxon>
        <taxon>Scylla</taxon>
    </lineage>
</organism>
<dbReference type="EMBL" id="JARAKH010000026">
    <property type="protein sequence ID" value="KAK8390216.1"/>
    <property type="molecule type" value="Genomic_DNA"/>
</dbReference>
<keyword evidence="3" id="KW-1185">Reference proteome</keyword>
<proteinExistence type="predicted"/>
<evidence type="ECO:0000313" key="2">
    <source>
        <dbReference type="EMBL" id="KAK8390216.1"/>
    </source>
</evidence>
<feature type="region of interest" description="Disordered" evidence="1">
    <location>
        <begin position="72"/>
        <end position="99"/>
    </location>
</feature>
<feature type="region of interest" description="Disordered" evidence="1">
    <location>
        <begin position="1"/>
        <end position="37"/>
    </location>
</feature>
<evidence type="ECO:0000256" key="1">
    <source>
        <dbReference type="SAM" id="MobiDB-lite"/>
    </source>
</evidence>
<dbReference type="Proteomes" id="UP001487740">
    <property type="component" value="Unassembled WGS sequence"/>
</dbReference>
<protein>
    <submittedName>
        <fullName evidence="2">Uncharacterized protein</fullName>
    </submittedName>
</protein>
<accession>A0AAW0TU29</accession>
<name>A0AAW0TU29_SCYPA</name>
<reference evidence="2 3" key="1">
    <citation type="submission" date="2023-03" db="EMBL/GenBank/DDBJ databases">
        <title>High-quality genome of Scylla paramamosain provides insights in environmental adaptation.</title>
        <authorList>
            <person name="Zhang L."/>
        </authorList>
    </citation>
    <scope>NUCLEOTIDE SEQUENCE [LARGE SCALE GENOMIC DNA]</scope>
    <source>
        <strain evidence="2">LZ_2023a</strain>
        <tissue evidence="2">Muscle</tissue>
    </source>
</reference>
<sequence>MAHNTMDATLEPRAADKRHVTFGTRQTAGEDDGGVITTISGRLVPKSCFRRSEHGRTERNETEGKAVWTLAQSGTPECSGTAPHHQTSGGDGQLRTGEG</sequence>
<dbReference type="AlphaFoldDB" id="A0AAW0TU29"/>
<comment type="caution">
    <text evidence="2">The sequence shown here is derived from an EMBL/GenBank/DDBJ whole genome shotgun (WGS) entry which is preliminary data.</text>
</comment>
<gene>
    <name evidence="2" type="ORF">O3P69_013060</name>
</gene>